<organism evidence="1 2">
    <name type="scientific">Pseudolycoriella hygida</name>
    <dbReference type="NCBI Taxonomy" id="35572"/>
    <lineage>
        <taxon>Eukaryota</taxon>
        <taxon>Metazoa</taxon>
        <taxon>Ecdysozoa</taxon>
        <taxon>Arthropoda</taxon>
        <taxon>Hexapoda</taxon>
        <taxon>Insecta</taxon>
        <taxon>Pterygota</taxon>
        <taxon>Neoptera</taxon>
        <taxon>Endopterygota</taxon>
        <taxon>Diptera</taxon>
        <taxon>Nematocera</taxon>
        <taxon>Sciaroidea</taxon>
        <taxon>Sciaridae</taxon>
        <taxon>Pseudolycoriella</taxon>
    </lineage>
</organism>
<proteinExistence type="predicted"/>
<reference evidence="1" key="1">
    <citation type="submission" date="2022-07" db="EMBL/GenBank/DDBJ databases">
        <authorList>
            <person name="Trinca V."/>
            <person name="Uliana J.V.C."/>
            <person name="Torres T.T."/>
            <person name="Ward R.J."/>
            <person name="Monesi N."/>
        </authorList>
    </citation>
    <scope>NUCLEOTIDE SEQUENCE</scope>
    <source>
        <strain evidence="1">HSMRA1968</strain>
        <tissue evidence="1">Whole embryos</tissue>
    </source>
</reference>
<dbReference type="EMBL" id="WJQU01000001">
    <property type="protein sequence ID" value="KAJ6649597.1"/>
    <property type="molecule type" value="Genomic_DNA"/>
</dbReference>
<gene>
    <name evidence="1" type="ORF">Bhyg_04835</name>
</gene>
<dbReference type="Proteomes" id="UP001151699">
    <property type="component" value="Chromosome A"/>
</dbReference>
<protein>
    <submittedName>
        <fullName evidence="1">Uncharacterized protein</fullName>
    </submittedName>
</protein>
<evidence type="ECO:0000313" key="2">
    <source>
        <dbReference type="Proteomes" id="UP001151699"/>
    </source>
</evidence>
<comment type="caution">
    <text evidence="1">The sequence shown here is derived from an EMBL/GenBank/DDBJ whole genome shotgun (WGS) entry which is preliminary data.</text>
</comment>
<evidence type="ECO:0000313" key="1">
    <source>
        <dbReference type="EMBL" id="KAJ6649597.1"/>
    </source>
</evidence>
<accession>A0A9Q0S8V3</accession>
<keyword evidence="2" id="KW-1185">Reference proteome</keyword>
<name>A0A9Q0S8V3_9DIPT</name>
<dbReference type="AlphaFoldDB" id="A0A9Q0S8V3"/>
<sequence>MRLIRTEIINIFDKEITQSPLFQHNVNAVAVC</sequence>